<evidence type="ECO:0000256" key="1">
    <source>
        <dbReference type="ARBA" id="ARBA00005562"/>
    </source>
</evidence>
<dbReference type="SUPFAM" id="SSF46785">
    <property type="entry name" value="Winged helix' DNA-binding domain"/>
    <property type="match status" value="1"/>
</dbReference>
<keyword evidence="2 3" id="KW-0238">DNA-binding</keyword>
<evidence type="ECO:0000256" key="2">
    <source>
        <dbReference type="ARBA" id="ARBA00023125"/>
    </source>
</evidence>
<dbReference type="SMART" id="SM00413">
    <property type="entry name" value="ETS"/>
    <property type="match status" value="1"/>
</dbReference>
<dbReference type="Proteomes" id="UP000663852">
    <property type="component" value="Unassembled WGS sequence"/>
</dbReference>
<dbReference type="Gene3D" id="1.10.10.10">
    <property type="entry name" value="Winged helix-like DNA-binding domain superfamily/Winged helix DNA-binding domain"/>
    <property type="match status" value="1"/>
</dbReference>
<sequence>MNKQMTTQESANVQIDLLHEVINDCWMPSDSTSTNLIIDDDEIQRIYADLLTVENLTDLWPNSFSDFPEKDQYNFDKQYDSGSPSSGSMTPSPSSDDLDDESFNYQEWLRYDRSLCKHRAPKLLEFLYLLLENTRYNSYASWLDRSQGLFRIYKPDEVARLWRKVKVRRSNGSMNYDTFSRGIRYYYKSGLMIKTHTKHTYCFAKVWDMSN</sequence>
<dbReference type="GO" id="GO:0000981">
    <property type="term" value="F:DNA-binding transcription factor activity, RNA polymerase II-specific"/>
    <property type="evidence" value="ECO:0007669"/>
    <property type="project" value="TreeGrafter"/>
</dbReference>
<comment type="subcellular location">
    <subcellularLocation>
        <location evidence="3">Nucleus</location>
    </subcellularLocation>
</comment>
<dbReference type="InterPro" id="IPR036388">
    <property type="entry name" value="WH-like_DNA-bd_sf"/>
</dbReference>
<name>A0A813PV87_ADIRI</name>
<dbReference type="PANTHER" id="PTHR11849">
    <property type="entry name" value="ETS"/>
    <property type="match status" value="1"/>
</dbReference>
<dbReference type="InterPro" id="IPR046328">
    <property type="entry name" value="ETS_fam"/>
</dbReference>
<accession>A0A813PV87</accession>
<dbReference type="GO" id="GO:0043565">
    <property type="term" value="F:sequence-specific DNA binding"/>
    <property type="evidence" value="ECO:0007669"/>
    <property type="project" value="InterPro"/>
</dbReference>
<evidence type="ECO:0000313" key="6">
    <source>
        <dbReference type="EMBL" id="CAF0758311.1"/>
    </source>
</evidence>
<dbReference type="InterPro" id="IPR036390">
    <property type="entry name" value="WH_DNA-bd_sf"/>
</dbReference>
<comment type="caution">
    <text evidence="6">The sequence shown here is derived from an EMBL/GenBank/DDBJ whole genome shotgun (WGS) entry which is preliminary data.</text>
</comment>
<dbReference type="PRINTS" id="PR00454">
    <property type="entry name" value="ETSDOMAIN"/>
</dbReference>
<comment type="similarity">
    <text evidence="1 3">Belongs to the ETS family.</text>
</comment>
<evidence type="ECO:0000259" key="5">
    <source>
        <dbReference type="PROSITE" id="PS50061"/>
    </source>
</evidence>
<feature type="region of interest" description="Disordered" evidence="4">
    <location>
        <begin position="75"/>
        <end position="98"/>
    </location>
</feature>
<dbReference type="GO" id="GO:0030154">
    <property type="term" value="P:cell differentiation"/>
    <property type="evidence" value="ECO:0007669"/>
    <property type="project" value="TreeGrafter"/>
</dbReference>
<gene>
    <name evidence="6" type="ORF">EDS130_LOCUS2668</name>
</gene>
<dbReference type="AlphaFoldDB" id="A0A813PV87"/>
<dbReference type="EMBL" id="CAJNOJ010000006">
    <property type="protein sequence ID" value="CAF0758311.1"/>
    <property type="molecule type" value="Genomic_DNA"/>
</dbReference>
<evidence type="ECO:0000313" key="7">
    <source>
        <dbReference type="Proteomes" id="UP000663852"/>
    </source>
</evidence>
<organism evidence="6 7">
    <name type="scientific">Adineta ricciae</name>
    <name type="common">Rotifer</name>
    <dbReference type="NCBI Taxonomy" id="249248"/>
    <lineage>
        <taxon>Eukaryota</taxon>
        <taxon>Metazoa</taxon>
        <taxon>Spiralia</taxon>
        <taxon>Gnathifera</taxon>
        <taxon>Rotifera</taxon>
        <taxon>Eurotatoria</taxon>
        <taxon>Bdelloidea</taxon>
        <taxon>Adinetida</taxon>
        <taxon>Adinetidae</taxon>
        <taxon>Adineta</taxon>
    </lineage>
</organism>
<protein>
    <recommendedName>
        <fullName evidence="5">ETS domain-containing protein</fullName>
    </recommendedName>
</protein>
<dbReference type="InterPro" id="IPR000418">
    <property type="entry name" value="Ets_dom"/>
</dbReference>
<dbReference type="GO" id="GO:0005634">
    <property type="term" value="C:nucleus"/>
    <property type="evidence" value="ECO:0007669"/>
    <property type="project" value="UniProtKB-SubCell"/>
</dbReference>
<reference evidence="6" key="1">
    <citation type="submission" date="2021-02" db="EMBL/GenBank/DDBJ databases">
        <authorList>
            <person name="Nowell W R."/>
        </authorList>
    </citation>
    <scope>NUCLEOTIDE SEQUENCE</scope>
</reference>
<feature type="domain" description="ETS" evidence="5">
    <location>
        <begin position="121"/>
        <end position="198"/>
    </location>
</feature>
<dbReference type="OrthoDB" id="5975550at2759"/>
<dbReference type="PROSITE" id="PS50061">
    <property type="entry name" value="ETS_DOMAIN_3"/>
    <property type="match status" value="1"/>
</dbReference>
<dbReference type="Pfam" id="PF00178">
    <property type="entry name" value="Ets"/>
    <property type="match status" value="1"/>
</dbReference>
<evidence type="ECO:0000256" key="4">
    <source>
        <dbReference type="SAM" id="MobiDB-lite"/>
    </source>
</evidence>
<keyword evidence="3" id="KW-0539">Nucleus</keyword>
<evidence type="ECO:0000256" key="3">
    <source>
        <dbReference type="RuleBase" id="RU004019"/>
    </source>
</evidence>
<proteinExistence type="inferred from homology"/>
<feature type="compositionally biased region" description="Low complexity" evidence="4">
    <location>
        <begin position="80"/>
        <end position="95"/>
    </location>
</feature>